<dbReference type="Proteomes" id="UP000242427">
    <property type="component" value="Unassembled WGS sequence"/>
</dbReference>
<name>A0A9X7PIU6_9ACTN</name>
<reference evidence="2 3" key="1">
    <citation type="submission" date="2018-03" db="EMBL/GenBank/DDBJ databases">
        <title>Chitinolytic properties of Streptosporangium nondiastaticum TBG75A20.</title>
        <authorList>
            <person name="Gayathri V."/>
            <person name="Shiburaj S."/>
        </authorList>
    </citation>
    <scope>NUCLEOTIDE SEQUENCE [LARGE SCALE GENOMIC DNA]</scope>
    <source>
        <strain evidence="2 3">TBG75A20</strain>
    </source>
</reference>
<sequence>MISLPPPRFGETVTVLRPGPPVRDIYGNDAGGPDAEHPLPGCAIAPGPGGEIVGGQDTVTEHLTIYAPATVDVRPTDRLRIRGLTYTVHGPVEAYHSPLTGTTAGVQIIARRVTG</sequence>
<accession>A0A9X7PIU6</accession>
<dbReference type="EMBL" id="PXWG01000009">
    <property type="protein sequence ID" value="PSJ29559.1"/>
    <property type="molecule type" value="Genomic_DNA"/>
</dbReference>
<dbReference type="AlphaFoldDB" id="A0A9X7PIU6"/>
<evidence type="ECO:0000256" key="1">
    <source>
        <dbReference type="SAM" id="MobiDB-lite"/>
    </source>
</evidence>
<protein>
    <submittedName>
        <fullName evidence="2">Uncharacterized protein</fullName>
    </submittedName>
</protein>
<feature type="region of interest" description="Disordered" evidence="1">
    <location>
        <begin position="1"/>
        <end position="37"/>
    </location>
</feature>
<evidence type="ECO:0000313" key="3">
    <source>
        <dbReference type="Proteomes" id="UP000242427"/>
    </source>
</evidence>
<evidence type="ECO:0000313" key="2">
    <source>
        <dbReference type="EMBL" id="PSJ29559.1"/>
    </source>
</evidence>
<organism evidence="2 3">
    <name type="scientific">Streptosporangium nondiastaticum</name>
    <dbReference type="NCBI Taxonomy" id="35764"/>
    <lineage>
        <taxon>Bacteria</taxon>
        <taxon>Bacillati</taxon>
        <taxon>Actinomycetota</taxon>
        <taxon>Actinomycetes</taxon>
        <taxon>Streptosporangiales</taxon>
        <taxon>Streptosporangiaceae</taxon>
        <taxon>Streptosporangium</taxon>
    </lineage>
</organism>
<keyword evidence="3" id="KW-1185">Reference proteome</keyword>
<comment type="caution">
    <text evidence="2">The sequence shown here is derived from an EMBL/GenBank/DDBJ whole genome shotgun (WGS) entry which is preliminary data.</text>
</comment>
<proteinExistence type="predicted"/>
<gene>
    <name evidence="2" type="ORF">B7P34_06740</name>
</gene>